<dbReference type="GO" id="GO:0022857">
    <property type="term" value="F:transmembrane transporter activity"/>
    <property type="evidence" value="ECO:0007669"/>
    <property type="project" value="InterPro"/>
</dbReference>
<sequence>MSFKKLLVAVLVVVAVALAVIPQSVMTPEQARTLGIVLVTLSLWATGLVPAYLASLIFMAVTLVLKLAPPMVVFSGFYSSAMWLVFSGFVIAAAVRGSGLSTRLAGLGIHIAHSHALVISGLFAIAMVLTFVMPSSLGRFFLLSPLAMALADRIGYGEGTKGRTAVAIATTLACHVPGFTILPSNVPNLVLTGAAQTIYNFDLTYAEYTLLHFPILGLLKSIIMVALIVWLFPDAPRPAESDGTDETTPRLGWRQWYVIAVLVITLGFWMTDTFHGVNPAWVGICASIALIWPGIGPVGQAEFDKTVNFGVLLFMAGILAVGALVNATGLGAVIAHGMEHILPLSPGADFLNFVSLSAMAFITGIFTTLPGVPAVLTPMAGELSDLTGLSLFAVLMTQVIGFSTVFFPYQSAPLMVGMQVARQPVSALLKITVPLTVITFLVLLPLDFLWWRLLGVL</sequence>
<feature type="transmembrane region" description="Helical" evidence="5">
    <location>
        <begin position="428"/>
        <end position="451"/>
    </location>
</feature>
<dbReference type="PATRIC" id="fig|1486262.3.peg.2142"/>
<keyword evidence="2 5" id="KW-0812">Transmembrane</keyword>
<dbReference type="AlphaFoldDB" id="A0A0D5LQE4"/>
<dbReference type="STRING" id="1486262.TM49_10345"/>
<feature type="transmembrane region" description="Helical" evidence="5">
    <location>
        <begin position="350"/>
        <end position="369"/>
    </location>
</feature>
<feature type="transmembrane region" description="Helical" evidence="5">
    <location>
        <begin position="72"/>
        <end position="95"/>
    </location>
</feature>
<keyword evidence="4 5" id="KW-0472">Membrane</keyword>
<evidence type="ECO:0000256" key="1">
    <source>
        <dbReference type="ARBA" id="ARBA00004141"/>
    </source>
</evidence>
<feature type="transmembrane region" description="Helical" evidence="5">
    <location>
        <begin position="210"/>
        <end position="233"/>
    </location>
</feature>
<feature type="transmembrane region" description="Helical" evidence="5">
    <location>
        <begin position="307"/>
        <end position="338"/>
    </location>
</feature>
<dbReference type="RefSeq" id="WP_045681071.1">
    <property type="nucleotide sequence ID" value="NZ_CP010803.1"/>
</dbReference>
<feature type="transmembrane region" description="Helical" evidence="5">
    <location>
        <begin position="277"/>
        <end position="295"/>
    </location>
</feature>
<dbReference type="EMBL" id="CP010803">
    <property type="protein sequence ID" value="AJY45982.1"/>
    <property type="molecule type" value="Genomic_DNA"/>
</dbReference>
<proteinExistence type="predicted"/>
<keyword evidence="7" id="KW-1185">Reference proteome</keyword>
<feature type="transmembrane region" description="Helical" evidence="5">
    <location>
        <begin position="253"/>
        <end position="270"/>
    </location>
</feature>
<evidence type="ECO:0000256" key="4">
    <source>
        <dbReference type="ARBA" id="ARBA00023136"/>
    </source>
</evidence>
<feature type="transmembrane region" description="Helical" evidence="5">
    <location>
        <begin position="43"/>
        <end position="65"/>
    </location>
</feature>
<dbReference type="KEGG" id="mey:TM49_10345"/>
<name>A0A0D5LQE4_MAREN</name>
<dbReference type="HOGENOM" id="CLU_005170_7_1_5"/>
<keyword evidence="3 5" id="KW-1133">Transmembrane helix</keyword>
<comment type="subcellular location">
    <subcellularLocation>
        <location evidence="1">Membrane</location>
        <topology evidence="1">Multi-pass membrane protein</topology>
    </subcellularLocation>
</comment>
<accession>A0A0D5LQE4</accession>
<dbReference type="Pfam" id="PF00939">
    <property type="entry name" value="Na_sulph_symp"/>
    <property type="match status" value="1"/>
</dbReference>
<evidence type="ECO:0000313" key="6">
    <source>
        <dbReference type="EMBL" id="AJY45982.1"/>
    </source>
</evidence>
<dbReference type="Proteomes" id="UP000032611">
    <property type="component" value="Chromosome"/>
</dbReference>
<organism evidence="6 7">
    <name type="scientific">Martelella endophytica</name>
    <dbReference type="NCBI Taxonomy" id="1486262"/>
    <lineage>
        <taxon>Bacteria</taxon>
        <taxon>Pseudomonadati</taxon>
        <taxon>Pseudomonadota</taxon>
        <taxon>Alphaproteobacteria</taxon>
        <taxon>Hyphomicrobiales</taxon>
        <taxon>Aurantimonadaceae</taxon>
        <taxon>Martelella</taxon>
    </lineage>
</organism>
<gene>
    <name evidence="6" type="ORF">TM49_10345</name>
</gene>
<dbReference type="InterPro" id="IPR001898">
    <property type="entry name" value="SLC13A/DASS"/>
</dbReference>
<feature type="transmembrane region" description="Helical" evidence="5">
    <location>
        <begin position="389"/>
        <end position="407"/>
    </location>
</feature>
<reference evidence="6 7" key="1">
    <citation type="journal article" date="2015" name="Genome Announc.">
        <title>Complete genome sequence of Martelella endophytica YC6887, which has antifungal activity associated with a halophyte.</title>
        <authorList>
            <person name="Khan A."/>
            <person name="Khan H."/>
            <person name="Chung E.J."/>
            <person name="Hossain M.T."/>
            <person name="Chung Y.R."/>
        </authorList>
    </citation>
    <scope>NUCLEOTIDE SEQUENCE [LARGE SCALE GENOMIC DNA]</scope>
    <source>
        <strain evidence="6">YC6887</strain>
    </source>
</reference>
<dbReference type="PANTHER" id="PTHR10283">
    <property type="entry name" value="SOLUTE CARRIER FAMILY 13 MEMBER"/>
    <property type="match status" value="1"/>
</dbReference>
<protein>
    <submittedName>
        <fullName evidence="6">Sodium:sulfate symporter</fullName>
    </submittedName>
</protein>
<dbReference type="GO" id="GO:0005886">
    <property type="term" value="C:plasma membrane"/>
    <property type="evidence" value="ECO:0007669"/>
    <property type="project" value="TreeGrafter"/>
</dbReference>
<evidence type="ECO:0000256" key="2">
    <source>
        <dbReference type="ARBA" id="ARBA00022692"/>
    </source>
</evidence>
<feature type="transmembrane region" description="Helical" evidence="5">
    <location>
        <begin position="107"/>
        <end position="132"/>
    </location>
</feature>
<evidence type="ECO:0000313" key="7">
    <source>
        <dbReference type="Proteomes" id="UP000032611"/>
    </source>
</evidence>
<evidence type="ECO:0000256" key="3">
    <source>
        <dbReference type="ARBA" id="ARBA00022989"/>
    </source>
</evidence>
<evidence type="ECO:0000256" key="5">
    <source>
        <dbReference type="SAM" id="Phobius"/>
    </source>
</evidence>
<dbReference type="OrthoDB" id="5460483at2"/>